<proteinExistence type="inferred from homology"/>
<organism evidence="4 5">
    <name type="scientific">Hymenobacter setariae</name>
    <dbReference type="NCBI Taxonomy" id="2594794"/>
    <lineage>
        <taxon>Bacteria</taxon>
        <taxon>Pseudomonadati</taxon>
        <taxon>Bacteroidota</taxon>
        <taxon>Cytophagia</taxon>
        <taxon>Cytophagales</taxon>
        <taxon>Hymenobacteraceae</taxon>
        <taxon>Hymenobacter</taxon>
    </lineage>
</organism>
<comment type="similarity">
    <text evidence="2">Belongs to the MoaD family.</text>
</comment>
<dbReference type="AlphaFoldDB" id="A0A558BXF6"/>
<dbReference type="Proteomes" id="UP000317624">
    <property type="component" value="Unassembled WGS sequence"/>
</dbReference>
<gene>
    <name evidence="4" type="ORF">FNT36_06965</name>
</gene>
<dbReference type="SUPFAM" id="SSF54285">
    <property type="entry name" value="MoaD/ThiS"/>
    <property type="match status" value="1"/>
</dbReference>
<dbReference type="InterPro" id="IPR003749">
    <property type="entry name" value="ThiS/MoaD-like"/>
</dbReference>
<evidence type="ECO:0000256" key="3">
    <source>
        <dbReference type="ARBA" id="ARBA00024247"/>
    </source>
</evidence>
<dbReference type="Gene3D" id="3.10.20.30">
    <property type="match status" value="1"/>
</dbReference>
<evidence type="ECO:0000256" key="1">
    <source>
        <dbReference type="ARBA" id="ARBA00022741"/>
    </source>
</evidence>
<dbReference type="OrthoDB" id="9794429at2"/>
<protein>
    <recommendedName>
        <fullName evidence="3">Molybdopterin synthase sulfur carrier subunit</fullName>
    </recommendedName>
</protein>
<dbReference type="RefSeq" id="WP_144845841.1">
    <property type="nucleotide sequence ID" value="NZ_VMRJ01000002.1"/>
</dbReference>
<dbReference type="PANTHER" id="PTHR33359:SF1">
    <property type="entry name" value="MOLYBDOPTERIN SYNTHASE SULFUR CARRIER SUBUNIT"/>
    <property type="match status" value="1"/>
</dbReference>
<dbReference type="InterPro" id="IPR016155">
    <property type="entry name" value="Mopterin_synth/thiamin_S_b"/>
</dbReference>
<dbReference type="UniPathway" id="UPA00344"/>
<dbReference type="Pfam" id="PF02597">
    <property type="entry name" value="ThiS"/>
    <property type="match status" value="1"/>
</dbReference>
<dbReference type="GO" id="GO:1990133">
    <property type="term" value="C:molybdopterin adenylyltransferase complex"/>
    <property type="evidence" value="ECO:0007669"/>
    <property type="project" value="TreeGrafter"/>
</dbReference>
<evidence type="ECO:0000313" key="5">
    <source>
        <dbReference type="Proteomes" id="UP000317624"/>
    </source>
</evidence>
<comment type="caution">
    <text evidence="4">The sequence shown here is derived from an EMBL/GenBank/DDBJ whole genome shotgun (WGS) entry which is preliminary data.</text>
</comment>
<keyword evidence="5" id="KW-1185">Reference proteome</keyword>
<evidence type="ECO:0000313" key="4">
    <source>
        <dbReference type="EMBL" id="TVT41196.1"/>
    </source>
</evidence>
<evidence type="ECO:0000256" key="2">
    <source>
        <dbReference type="ARBA" id="ARBA00024200"/>
    </source>
</evidence>
<name>A0A558BXF6_9BACT</name>
<dbReference type="InterPro" id="IPR044672">
    <property type="entry name" value="MOCS2A"/>
</dbReference>
<keyword evidence="1" id="KW-0547">Nucleotide-binding</keyword>
<dbReference type="InterPro" id="IPR012675">
    <property type="entry name" value="Beta-grasp_dom_sf"/>
</dbReference>
<accession>A0A558BXF6</accession>
<sequence>MNINIALFGIAREIVGQSSLTLDAPAGQSAAGLLADLRRTYPELAGLRSLAVAVNNEYAADDVVLHERDEIALIPPVSGG</sequence>
<dbReference type="EMBL" id="VMRJ01000002">
    <property type="protein sequence ID" value="TVT41196.1"/>
    <property type="molecule type" value="Genomic_DNA"/>
</dbReference>
<reference evidence="4 5" key="1">
    <citation type="submission" date="2019-07" db="EMBL/GenBank/DDBJ databases">
        <title>Hymenobacter sp. straun FUR1 Genome sequencing and assembly.</title>
        <authorList>
            <person name="Chhetri G."/>
        </authorList>
    </citation>
    <scope>NUCLEOTIDE SEQUENCE [LARGE SCALE GENOMIC DNA]</scope>
    <source>
        <strain evidence="4 5">Fur1</strain>
    </source>
</reference>
<dbReference type="CDD" id="cd00754">
    <property type="entry name" value="Ubl_MoaD"/>
    <property type="match status" value="1"/>
</dbReference>
<dbReference type="GO" id="GO:0000166">
    <property type="term" value="F:nucleotide binding"/>
    <property type="evidence" value="ECO:0007669"/>
    <property type="project" value="UniProtKB-KW"/>
</dbReference>
<dbReference type="PANTHER" id="PTHR33359">
    <property type="entry name" value="MOLYBDOPTERIN SYNTHASE SULFUR CARRIER SUBUNIT"/>
    <property type="match status" value="1"/>
</dbReference>
<dbReference type="GO" id="GO:0006777">
    <property type="term" value="P:Mo-molybdopterin cofactor biosynthetic process"/>
    <property type="evidence" value="ECO:0007669"/>
    <property type="project" value="InterPro"/>
</dbReference>